<name>A0A2P6VLB2_9CHLO</name>
<feature type="region of interest" description="Disordered" evidence="2">
    <location>
        <begin position="1"/>
        <end position="36"/>
    </location>
</feature>
<keyword evidence="6" id="KW-1185">Reference proteome</keyword>
<dbReference type="CDD" id="cd08023">
    <property type="entry name" value="GH16_laminarinase_like"/>
    <property type="match status" value="1"/>
</dbReference>
<dbReference type="InterPro" id="IPR050546">
    <property type="entry name" value="Glycosyl_Hydrlase_16"/>
</dbReference>
<dbReference type="InterPro" id="IPR013320">
    <property type="entry name" value="ConA-like_dom_sf"/>
</dbReference>
<evidence type="ECO:0000256" key="2">
    <source>
        <dbReference type="SAM" id="MobiDB-lite"/>
    </source>
</evidence>
<dbReference type="OrthoDB" id="509988at2759"/>
<protein>
    <submittedName>
        <fullName evidence="5">(1-3)-beta-glucanase</fullName>
    </submittedName>
</protein>
<dbReference type="Proteomes" id="UP000239649">
    <property type="component" value="Unassembled WGS sequence"/>
</dbReference>
<evidence type="ECO:0000313" key="6">
    <source>
        <dbReference type="Proteomes" id="UP000239649"/>
    </source>
</evidence>
<comment type="caution">
    <text evidence="5">The sequence shown here is derived from an EMBL/GenBank/DDBJ whole genome shotgun (WGS) entry which is preliminary data.</text>
</comment>
<dbReference type="SUPFAM" id="SSF49899">
    <property type="entry name" value="Concanavalin A-like lectins/glucanases"/>
    <property type="match status" value="1"/>
</dbReference>
<dbReference type="STRING" id="554055.A0A2P6VLB2"/>
<dbReference type="PROSITE" id="PS51762">
    <property type="entry name" value="GH16_2"/>
    <property type="match status" value="1"/>
</dbReference>
<keyword evidence="3" id="KW-1133">Transmembrane helix</keyword>
<proteinExistence type="inferred from homology"/>
<feature type="region of interest" description="Disordered" evidence="2">
    <location>
        <begin position="77"/>
        <end position="110"/>
    </location>
</feature>
<comment type="similarity">
    <text evidence="1">Belongs to the glycosyl hydrolase 16 family.</text>
</comment>
<sequence length="510" mass="54808">MGVSPRHGDGPVGPAAYELHARATPKWSDDDEGRERRKGHGCCAITKFALWLIVVGCIVAAAVGLSVVMVILQNNREKDNPSSPVDTEGGNGGGSGGSGNGGPLPVPPTAPFDVPADSQAIWWDEFEGSSLDRDLWNYDLGNGEWGWGNNESQSYTSSTANVRVADGNLYITALREGGKYTSGRINTKNTAGFYPGMQLKDGTAFTSVHIEARAQLPPPGKGLWPAFWLFPTGLKYGKWAASGEIDVMESINDMETITQGLHYGGEDPQNVKLMTKTRQGGVPYSDDWHTFGVEWSKDRITVYVDGDPTATYLPREKDPEGGWWTADADATDPAAPFDQPFYVIINLAVGGLWPKYPDASTPFPSTLAIDYVRVDGSSAEEDEGPAAAAPARPPSGGNQQRQQRGSGLLASGPGFKLARTRSSLRIWLTLASPTTADDVTVRCSRQYLEVTQMRACEAGRSPDGICAGTPPPLRRHHVCLPAAIDLEEPVECVVTPRGECYIEAALLQEG</sequence>
<dbReference type="Gene3D" id="2.60.120.200">
    <property type="match status" value="1"/>
</dbReference>
<feature type="region of interest" description="Disordered" evidence="2">
    <location>
        <begin position="376"/>
        <end position="414"/>
    </location>
</feature>
<evidence type="ECO:0000259" key="4">
    <source>
        <dbReference type="PROSITE" id="PS51762"/>
    </source>
</evidence>
<evidence type="ECO:0000256" key="1">
    <source>
        <dbReference type="ARBA" id="ARBA00006865"/>
    </source>
</evidence>
<feature type="transmembrane region" description="Helical" evidence="3">
    <location>
        <begin position="48"/>
        <end position="72"/>
    </location>
</feature>
<organism evidence="5 6">
    <name type="scientific">Micractinium conductrix</name>
    <dbReference type="NCBI Taxonomy" id="554055"/>
    <lineage>
        <taxon>Eukaryota</taxon>
        <taxon>Viridiplantae</taxon>
        <taxon>Chlorophyta</taxon>
        <taxon>core chlorophytes</taxon>
        <taxon>Trebouxiophyceae</taxon>
        <taxon>Chlorellales</taxon>
        <taxon>Chlorellaceae</taxon>
        <taxon>Chlorella clade</taxon>
        <taxon>Micractinium</taxon>
    </lineage>
</organism>
<feature type="domain" description="GH16" evidence="4">
    <location>
        <begin position="124"/>
        <end position="380"/>
    </location>
</feature>
<reference evidence="5 6" key="1">
    <citation type="journal article" date="2018" name="Plant J.">
        <title>Genome sequences of Chlorella sorokiniana UTEX 1602 and Micractinium conductrix SAG 241.80: implications to maltose excretion by a green alga.</title>
        <authorList>
            <person name="Arriola M.B."/>
            <person name="Velmurugan N."/>
            <person name="Zhang Y."/>
            <person name="Plunkett M.H."/>
            <person name="Hondzo H."/>
            <person name="Barney B.M."/>
        </authorList>
    </citation>
    <scope>NUCLEOTIDE SEQUENCE [LARGE SCALE GENOMIC DNA]</scope>
    <source>
        <strain evidence="5 6">SAG 241.80</strain>
    </source>
</reference>
<dbReference type="InterPro" id="IPR000757">
    <property type="entry name" value="Beta-glucanase-like"/>
</dbReference>
<evidence type="ECO:0000313" key="5">
    <source>
        <dbReference type="EMBL" id="PSC74883.1"/>
    </source>
</evidence>
<feature type="compositionally biased region" description="Gly residues" evidence="2">
    <location>
        <begin position="89"/>
        <end position="102"/>
    </location>
</feature>
<dbReference type="Pfam" id="PF00722">
    <property type="entry name" value="Glyco_hydro_16"/>
    <property type="match status" value="1"/>
</dbReference>
<gene>
    <name evidence="5" type="ORF">C2E20_1925</name>
</gene>
<keyword evidence="3" id="KW-0472">Membrane</keyword>
<dbReference type="EMBL" id="LHPF02000003">
    <property type="protein sequence ID" value="PSC74883.1"/>
    <property type="molecule type" value="Genomic_DNA"/>
</dbReference>
<dbReference type="GO" id="GO:0004553">
    <property type="term" value="F:hydrolase activity, hydrolyzing O-glycosyl compounds"/>
    <property type="evidence" value="ECO:0007669"/>
    <property type="project" value="InterPro"/>
</dbReference>
<feature type="compositionally biased region" description="Low complexity" evidence="2">
    <location>
        <begin position="385"/>
        <end position="407"/>
    </location>
</feature>
<dbReference type="PANTHER" id="PTHR10963:SF55">
    <property type="entry name" value="GLYCOSIDE HYDROLASE FAMILY 16 PROTEIN"/>
    <property type="match status" value="1"/>
</dbReference>
<accession>A0A2P6VLB2</accession>
<dbReference type="GO" id="GO:0005975">
    <property type="term" value="P:carbohydrate metabolic process"/>
    <property type="evidence" value="ECO:0007669"/>
    <property type="project" value="InterPro"/>
</dbReference>
<keyword evidence="3" id="KW-0812">Transmembrane</keyword>
<dbReference type="PANTHER" id="PTHR10963">
    <property type="entry name" value="GLYCOSYL HYDROLASE-RELATED"/>
    <property type="match status" value="1"/>
</dbReference>
<evidence type="ECO:0000256" key="3">
    <source>
        <dbReference type="SAM" id="Phobius"/>
    </source>
</evidence>
<dbReference type="AlphaFoldDB" id="A0A2P6VLB2"/>